<feature type="domain" description="G-protein coupled receptors family 1 profile" evidence="11">
    <location>
        <begin position="31"/>
        <end position="262"/>
    </location>
</feature>
<keyword evidence="3 9" id="KW-0812">Transmembrane</keyword>
<dbReference type="PRINTS" id="PR00237">
    <property type="entry name" value="GPCRRHODOPSN"/>
</dbReference>
<feature type="transmembrane region" description="Helical" evidence="10">
    <location>
        <begin position="199"/>
        <end position="217"/>
    </location>
</feature>
<evidence type="ECO:0000256" key="10">
    <source>
        <dbReference type="SAM" id="Phobius"/>
    </source>
</evidence>
<sequence>MTCNCTQLANLLRWYYLPTMYSLEFCLGLLGNLLVILGYLFCLKGWKSSNVYLFNLAVSDLLFLCTLPRLANCYARDRPEVSPGFCIANRLLLHVNLYSSILFMAWVSADRYLLVAPLLVFIVRDMERSNWTRCSDFGSLSAGGDGGRHLAYSLALTATGYLLPLLALCLSSARIAAVLKAQAGLFQNRADGFQRPQRMVLATAAMFLVLYAPYHVMRNVHIAHQAAAAAASDHTCDRCVESAYIVTRPIAFAHSVVNPAFYFFMGDHFREQLIDRVKALFRGRGSQQKQSQGRESTTPVV</sequence>
<dbReference type="PROSITE" id="PS50262">
    <property type="entry name" value="G_PROTEIN_RECEP_F1_2"/>
    <property type="match status" value="1"/>
</dbReference>
<protein>
    <recommendedName>
        <fullName evidence="11">G-protein coupled receptors family 1 profile domain-containing protein</fullName>
    </recommendedName>
</protein>
<evidence type="ECO:0000259" key="11">
    <source>
        <dbReference type="PROSITE" id="PS50262"/>
    </source>
</evidence>
<evidence type="ECO:0000256" key="1">
    <source>
        <dbReference type="ARBA" id="ARBA00004651"/>
    </source>
</evidence>
<dbReference type="GO" id="GO:0005886">
    <property type="term" value="C:plasma membrane"/>
    <property type="evidence" value="ECO:0007669"/>
    <property type="project" value="UniProtKB-SubCell"/>
</dbReference>
<comment type="caution">
    <text evidence="12">The sequence shown here is derived from an EMBL/GenBank/DDBJ whole genome shotgun (WGS) entry which is preliminary data.</text>
</comment>
<organism evidence="12 13">
    <name type="scientific">Anguilla anguilla</name>
    <name type="common">European freshwater eel</name>
    <name type="synonym">Muraena anguilla</name>
    <dbReference type="NCBI Taxonomy" id="7936"/>
    <lineage>
        <taxon>Eukaryota</taxon>
        <taxon>Metazoa</taxon>
        <taxon>Chordata</taxon>
        <taxon>Craniata</taxon>
        <taxon>Vertebrata</taxon>
        <taxon>Euteleostomi</taxon>
        <taxon>Actinopterygii</taxon>
        <taxon>Neopterygii</taxon>
        <taxon>Teleostei</taxon>
        <taxon>Anguilliformes</taxon>
        <taxon>Anguillidae</taxon>
        <taxon>Anguilla</taxon>
    </lineage>
</organism>
<keyword evidence="7 9" id="KW-0675">Receptor</keyword>
<keyword evidence="4 10" id="KW-1133">Transmembrane helix</keyword>
<keyword evidence="8 9" id="KW-0807">Transducer</keyword>
<evidence type="ECO:0000256" key="4">
    <source>
        <dbReference type="ARBA" id="ARBA00022989"/>
    </source>
</evidence>
<accession>A0A9D3MGU2</accession>
<evidence type="ECO:0000313" key="13">
    <source>
        <dbReference type="Proteomes" id="UP001044222"/>
    </source>
</evidence>
<feature type="transmembrane region" description="Helical" evidence="10">
    <location>
        <begin position="101"/>
        <end position="123"/>
    </location>
</feature>
<evidence type="ECO:0000256" key="5">
    <source>
        <dbReference type="ARBA" id="ARBA00023040"/>
    </source>
</evidence>
<evidence type="ECO:0000313" key="12">
    <source>
        <dbReference type="EMBL" id="KAG5847761.1"/>
    </source>
</evidence>
<dbReference type="Gene3D" id="1.20.1070.10">
    <property type="entry name" value="Rhodopsin 7-helix transmembrane proteins"/>
    <property type="match status" value="2"/>
</dbReference>
<dbReference type="InterPro" id="IPR000276">
    <property type="entry name" value="GPCR_Rhodpsn"/>
</dbReference>
<dbReference type="Proteomes" id="UP001044222">
    <property type="component" value="Chromosome 6"/>
</dbReference>
<comment type="subcellular location">
    <subcellularLocation>
        <location evidence="1">Cell membrane</location>
        <topology evidence="1">Multi-pass membrane protein</topology>
    </subcellularLocation>
</comment>
<dbReference type="EMBL" id="JAFIRN010000006">
    <property type="protein sequence ID" value="KAG5847761.1"/>
    <property type="molecule type" value="Genomic_DNA"/>
</dbReference>
<dbReference type="GO" id="GO:0004930">
    <property type="term" value="F:G protein-coupled receptor activity"/>
    <property type="evidence" value="ECO:0007669"/>
    <property type="project" value="UniProtKB-KW"/>
</dbReference>
<feature type="transmembrane region" description="Helical" evidence="10">
    <location>
        <begin position="158"/>
        <end position="179"/>
    </location>
</feature>
<keyword evidence="5 9" id="KW-0297">G-protein coupled receptor</keyword>
<dbReference type="AlphaFoldDB" id="A0A9D3MGU2"/>
<keyword evidence="13" id="KW-1185">Reference proteome</keyword>
<feature type="transmembrane region" description="Helical" evidence="10">
    <location>
        <begin position="20"/>
        <end position="40"/>
    </location>
</feature>
<dbReference type="InterPro" id="IPR017452">
    <property type="entry name" value="GPCR_Rhodpsn_7TM"/>
</dbReference>
<dbReference type="PROSITE" id="PS00237">
    <property type="entry name" value="G_PROTEIN_RECEP_F1_1"/>
    <property type="match status" value="1"/>
</dbReference>
<name>A0A9D3MGU2_ANGAN</name>
<dbReference type="PANTHER" id="PTHR24231:SF14">
    <property type="entry name" value="SUCCINATE RECEPTOR 1"/>
    <property type="match status" value="1"/>
</dbReference>
<gene>
    <name evidence="12" type="ORF">ANANG_G00129640</name>
</gene>
<comment type="similarity">
    <text evidence="9">Belongs to the G-protein coupled receptor 1 family.</text>
</comment>
<evidence type="ECO:0000256" key="6">
    <source>
        <dbReference type="ARBA" id="ARBA00023136"/>
    </source>
</evidence>
<evidence type="ECO:0000256" key="9">
    <source>
        <dbReference type="RuleBase" id="RU000688"/>
    </source>
</evidence>
<dbReference type="PANTHER" id="PTHR24231">
    <property type="entry name" value="PURINOCEPTOR-RELATED G-PROTEIN COUPLED RECEPTOR"/>
    <property type="match status" value="1"/>
</dbReference>
<keyword evidence="6 10" id="KW-0472">Membrane</keyword>
<evidence type="ECO:0000256" key="2">
    <source>
        <dbReference type="ARBA" id="ARBA00022475"/>
    </source>
</evidence>
<evidence type="ECO:0000256" key="8">
    <source>
        <dbReference type="ARBA" id="ARBA00023224"/>
    </source>
</evidence>
<dbReference type="Pfam" id="PF00001">
    <property type="entry name" value="7tm_1"/>
    <property type="match status" value="2"/>
</dbReference>
<evidence type="ECO:0000256" key="3">
    <source>
        <dbReference type="ARBA" id="ARBA00022692"/>
    </source>
</evidence>
<proteinExistence type="inferred from homology"/>
<dbReference type="SUPFAM" id="SSF81321">
    <property type="entry name" value="Family A G protein-coupled receptor-like"/>
    <property type="match status" value="1"/>
</dbReference>
<reference evidence="12" key="1">
    <citation type="submission" date="2021-01" db="EMBL/GenBank/DDBJ databases">
        <title>A chromosome-scale assembly of European eel, Anguilla anguilla.</title>
        <authorList>
            <person name="Henkel C."/>
            <person name="Jong-Raadsen S.A."/>
            <person name="Dufour S."/>
            <person name="Weltzien F.-A."/>
            <person name="Palstra A.P."/>
            <person name="Pelster B."/>
            <person name="Spaink H.P."/>
            <person name="Van Den Thillart G.E."/>
            <person name="Jansen H."/>
            <person name="Zahm M."/>
            <person name="Klopp C."/>
            <person name="Cedric C."/>
            <person name="Louis A."/>
            <person name="Berthelot C."/>
            <person name="Parey E."/>
            <person name="Roest Crollius H."/>
            <person name="Montfort J."/>
            <person name="Robinson-Rechavi M."/>
            <person name="Bucao C."/>
            <person name="Bouchez O."/>
            <person name="Gislard M."/>
            <person name="Lluch J."/>
            <person name="Milhes M."/>
            <person name="Lampietro C."/>
            <person name="Lopez Roques C."/>
            <person name="Donnadieu C."/>
            <person name="Braasch I."/>
            <person name="Desvignes T."/>
            <person name="Postlethwait J."/>
            <person name="Bobe J."/>
            <person name="Guiguen Y."/>
            <person name="Dirks R."/>
        </authorList>
    </citation>
    <scope>NUCLEOTIDE SEQUENCE</scope>
    <source>
        <strain evidence="12">Tag_6206</strain>
        <tissue evidence="12">Liver</tissue>
    </source>
</reference>
<evidence type="ECO:0000256" key="7">
    <source>
        <dbReference type="ARBA" id="ARBA00023170"/>
    </source>
</evidence>
<keyword evidence="2" id="KW-1003">Cell membrane</keyword>